<accession>A0A858RCM1</accession>
<organism evidence="2 3">
    <name type="scientific">Aerophototrophica crusticola</name>
    <dbReference type="NCBI Taxonomy" id="1709002"/>
    <lineage>
        <taxon>Bacteria</taxon>
        <taxon>Pseudomonadati</taxon>
        <taxon>Pseudomonadota</taxon>
        <taxon>Alphaproteobacteria</taxon>
        <taxon>Rhodospirillales</taxon>
        <taxon>Rhodospirillaceae</taxon>
        <taxon>Aerophototrophica</taxon>
    </lineage>
</organism>
<dbReference type="SUPFAM" id="SSF54637">
    <property type="entry name" value="Thioesterase/thiol ester dehydrase-isomerase"/>
    <property type="match status" value="1"/>
</dbReference>
<dbReference type="Gene3D" id="3.10.129.10">
    <property type="entry name" value="Hotdog Thioesterase"/>
    <property type="match status" value="1"/>
</dbReference>
<gene>
    <name evidence="2" type="ORF">HHL28_13465</name>
</gene>
<dbReference type="AlphaFoldDB" id="A0A858RCM1"/>
<keyword evidence="3" id="KW-1185">Reference proteome</keyword>
<reference evidence="2" key="1">
    <citation type="submission" date="2020-04" db="EMBL/GenBank/DDBJ databases">
        <title>A desert anoxygenic phototrophic bacterium fixes CO2 using RubisCO under aerobic conditions.</title>
        <authorList>
            <person name="Tang K."/>
        </authorList>
    </citation>
    <scope>NUCLEOTIDE SEQUENCE [LARGE SCALE GENOMIC DNA]</scope>
    <source>
        <strain evidence="2">MIMtkB3</strain>
    </source>
</reference>
<evidence type="ECO:0000259" key="1">
    <source>
        <dbReference type="Pfam" id="PF01575"/>
    </source>
</evidence>
<dbReference type="PANTHER" id="PTHR42993:SF1">
    <property type="entry name" value="MAOC-LIKE DEHYDRATASE DOMAIN-CONTAINING PROTEIN"/>
    <property type="match status" value="1"/>
</dbReference>
<protein>
    <submittedName>
        <fullName evidence="2">MaoC family dehydratase</fullName>
    </submittedName>
</protein>
<dbReference type="KEGG" id="acru:HHL28_13465"/>
<feature type="domain" description="MaoC-like" evidence="1">
    <location>
        <begin position="15"/>
        <end position="133"/>
    </location>
</feature>
<evidence type="ECO:0000313" key="3">
    <source>
        <dbReference type="Proteomes" id="UP000501891"/>
    </source>
</evidence>
<dbReference type="InterPro" id="IPR002539">
    <property type="entry name" value="MaoC-like_dom"/>
</dbReference>
<evidence type="ECO:0000313" key="2">
    <source>
        <dbReference type="EMBL" id="QJE74892.1"/>
    </source>
</evidence>
<dbReference type="Proteomes" id="UP000501891">
    <property type="component" value="Chromosome"/>
</dbReference>
<dbReference type="Pfam" id="PF01575">
    <property type="entry name" value="MaoC_dehydratas"/>
    <property type="match status" value="1"/>
</dbReference>
<sequence length="154" mass="16183">MAKPAVSAADYAGLVGTELGVSDWVEIPQGLVDAFADATGDHQFIHVDPARAAMTPLGGTVAHGFLTLALLGGLGPKVIPPVAGSVMGFNYGFNRLRFVTPVRTGSRVRARFVLKGFEEKAPKQYTSTYDVTVEIEGLGKPALVAEWLTVAVVG</sequence>
<dbReference type="CDD" id="cd03450">
    <property type="entry name" value="NodN"/>
    <property type="match status" value="1"/>
</dbReference>
<dbReference type="InterPro" id="IPR039375">
    <property type="entry name" value="NodN-like"/>
</dbReference>
<dbReference type="PANTHER" id="PTHR42993">
    <property type="entry name" value="MAOC-LIKE DEHYDRATASE DOMAIN-CONTAINING PROTEIN"/>
    <property type="match status" value="1"/>
</dbReference>
<dbReference type="InterPro" id="IPR029069">
    <property type="entry name" value="HotDog_dom_sf"/>
</dbReference>
<proteinExistence type="predicted"/>
<dbReference type="EMBL" id="CP051775">
    <property type="protein sequence ID" value="QJE74892.1"/>
    <property type="molecule type" value="Genomic_DNA"/>
</dbReference>
<name>A0A858RCM1_9PROT</name>